<organism evidence="1 2">
    <name type="scientific">Edaphochlamys debaryana</name>
    <dbReference type="NCBI Taxonomy" id="47281"/>
    <lineage>
        <taxon>Eukaryota</taxon>
        <taxon>Viridiplantae</taxon>
        <taxon>Chlorophyta</taxon>
        <taxon>core chlorophytes</taxon>
        <taxon>Chlorophyceae</taxon>
        <taxon>CS clade</taxon>
        <taxon>Chlamydomonadales</taxon>
        <taxon>Chlamydomonadales incertae sedis</taxon>
        <taxon>Edaphochlamys</taxon>
    </lineage>
</organism>
<dbReference type="EMBL" id="JAEHOE010000087">
    <property type="protein sequence ID" value="KAG2488164.1"/>
    <property type="molecule type" value="Genomic_DNA"/>
</dbReference>
<accession>A0A835XYV0</accession>
<keyword evidence="2" id="KW-1185">Reference proteome</keyword>
<sequence>MALAACTAIKLANAQKQPAGVTCDAALALVLRPSQLTLTDVVMSAEATAAAARRSAAEKAAAAAARLLAGKVLPQLKDEDVSDTGGKAGLTAWLLDGSRLVGETCTKPPHGCAPFRLVEATQRALLEAVKPYLGPGFKAEWETRPFPGLGYQCSISALRITRA</sequence>
<proteinExistence type="predicted"/>
<evidence type="ECO:0000313" key="1">
    <source>
        <dbReference type="EMBL" id="KAG2488164.1"/>
    </source>
</evidence>
<reference evidence="1" key="1">
    <citation type="journal article" date="2020" name="bioRxiv">
        <title>Comparative genomics of Chlamydomonas.</title>
        <authorList>
            <person name="Craig R.J."/>
            <person name="Hasan A.R."/>
            <person name="Ness R.W."/>
            <person name="Keightley P.D."/>
        </authorList>
    </citation>
    <scope>NUCLEOTIDE SEQUENCE</scope>
    <source>
        <strain evidence="1">CCAP 11/70</strain>
    </source>
</reference>
<gene>
    <name evidence="1" type="ORF">HYH03_013307</name>
</gene>
<protein>
    <submittedName>
        <fullName evidence="1">Uncharacterized protein</fullName>
    </submittedName>
</protein>
<comment type="caution">
    <text evidence="1">The sequence shown here is derived from an EMBL/GenBank/DDBJ whole genome shotgun (WGS) entry which is preliminary data.</text>
</comment>
<dbReference type="Proteomes" id="UP000612055">
    <property type="component" value="Unassembled WGS sequence"/>
</dbReference>
<evidence type="ECO:0000313" key="2">
    <source>
        <dbReference type="Proteomes" id="UP000612055"/>
    </source>
</evidence>
<dbReference type="AlphaFoldDB" id="A0A835XYV0"/>
<name>A0A835XYV0_9CHLO</name>